<accession>A0A915HZH8</accession>
<dbReference type="Proteomes" id="UP000887565">
    <property type="component" value="Unplaced"/>
</dbReference>
<organism evidence="1 2">
    <name type="scientific">Romanomermis culicivorax</name>
    <name type="common">Nematode worm</name>
    <dbReference type="NCBI Taxonomy" id="13658"/>
    <lineage>
        <taxon>Eukaryota</taxon>
        <taxon>Metazoa</taxon>
        <taxon>Ecdysozoa</taxon>
        <taxon>Nematoda</taxon>
        <taxon>Enoplea</taxon>
        <taxon>Dorylaimia</taxon>
        <taxon>Mermithida</taxon>
        <taxon>Mermithoidea</taxon>
        <taxon>Mermithidae</taxon>
        <taxon>Romanomermis</taxon>
    </lineage>
</organism>
<evidence type="ECO:0000313" key="2">
    <source>
        <dbReference type="WBParaSite" id="nRc.2.0.1.t07261-RA"/>
    </source>
</evidence>
<dbReference type="WBParaSite" id="nRc.2.0.1.t07261-RA">
    <property type="protein sequence ID" value="nRc.2.0.1.t07261-RA"/>
    <property type="gene ID" value="nRc.2.0.1.g07261"/>
</dbReference>
<sequence length="59" mass="7005">ASVVLYFISEHHSSFCETIIFGSVQRFFRILEFYFCRNPPMRSPFGNTGCYFQSFEHLL</sequence>
<dbReference type="AlphaFoldDB" id="A0A915HZH8"/>
<protein>
    <submittedName>
        <fullName evidence="2">Maturase K</fullName>
    </submittedName>
</protein>
<proteinExistence type="predicted"/>
<evidence type="ECO:0000313" key="1">
    <source>
        <dbReference type="Proteomes" id="UP000887565"/>
    </source>
</evidence>
<keyword evidence="1" id="KW-1185">Reference proteome</keyword>
<reference evidence="2" key="1">
    <citation type="submission" date="2022-11" db="UniProtKB">
        <authorList>
            <consortium name="WormBaseParasite"/>
        </authorList>
    </citation>
    <scope>IDENTIFICATION</scope>
</reference>
<name>A0A915HZH8_ROMCU</name>